<feature type="non-terminal residue" evidence="3">
    <location>
        <position position="1"/>
    </location>
</feature>
<dbReference type="EMBL" id="BKCJ010291298">
    <property type="protein sequence ID" value="GEZ53950.1"/>
    <property type="molecule type" value="Genomic_DNA"/>
</dbReference>
<keyword evidence="1" id="KW-0863">Zinc-finger</keyword>
<name>A0A699IED9_TANCI</name>
<dbReference type="Pfam" id="PF14223">
    <property type="entry name" value="Retrotran_gag_2"/>
    <property type="match status" value="1"/>
</dbReference>
<dbReference type="InterPro" id="IPR025724">
    <property type="entry name" value="GAG-pre-integrase_dom"/>
</dbReference>
<feature type="non-terminal residue" evidence="3">
    <location>
        <position position="511"/>
    </location>
</feature>
<feature type="domain" description="C3H1-type" evidence="2">
    <location>
        <begin position="222"/>
        <end position="248"/>
    </location>
</feature>
<evidence type="ECO:0000259" key="2">
    <source>
        <dbReference type="PROSITE" id="PS50103"/>
    </source>
</evidence>
<dbReference type="GO" id="GO:0008270">
    <property type="term" value="F:zinc ion binding"/>
    <property type="evidence" value="ECO:0007669"/>
    <property type="project" value="UniProtKB-KW"/>
</dbReference>
<protein>
    <submittedName>
        <fullName evidence="3">Ribonuclease H-like domain-containing protein</fullName>
    </submittedName>
</protein>
<reference evidence="3" key="1">
    <citation type="journal article" date="2019" name="Sci. Rep.">
        <title>Draft genome of Tanacetum cinerariifolium, the natural source of mosquito coil.</title>
        <authorList>
            <person name="Yamashiro T."/>
            <person name="Shiraishi A."/>
            <person name="Satake H."/>
            <person name="Nakayama K."/>
        </authorList>
    </citation>
    <scope>NUCLEOTIDE SEQUENCE</scope>
</reference>
<dbReference type="PANTHER" id="PTHR47481:SF10">
    <property type="entry name" value="COPIA-LIKE POLYPROTEIN_RETROTRANSPOSON"/>
    <property type="match status" value="1"/>
</dbReference>
<comment type="caution">
    <text evidence="3">The sequence shown here is derived from an EMBL/GenBank/DDBJ whole genome shotgun (WGS) entry which is preliminary data.</text>
</comment>
<dbReference type="PROSITE" id="PS50103">
    <property type="entry name" value="ZF_C3H1"/>
    <property type="match status" value="1"/>
</dbReference>
<dbReference type="AlphaFoldDB" id="A0A699IED9"/>
<sequence>APTPPTLLLPPLSDKLALVTHHHLLTRVPVKLDLDNWNYESWEFFFEQLCSSYDVEKYIHSSTNESSTSTLAPLIMEGLKVDKIVLSWIFTTLSDALQARSRTNALKAELRSIKLGDQSMKSYFQKIESIVTILTSLDFHVNDDGVVDYALEGLPDKYNQVCGYMHNKDSFPDLKSARSLLITEEMRLKSKALALPVYSSSSMVLLAESGNNRRSSITPQVKSWRPCFTFAKGACQFGDLCQYVHDANARTGNNSNGSNTRGRETIDNTNTTNEFLTKLLQQLGTIGITCTTATSKHTSTPTIAAFHTGLPNLVGPTAGPLPPLGFPPQAQYTPQAYARPNTPAAYHYTIFSVKDFTTRLVLLQYDSTGDLYPVTSPSPIPQAYLASQHTWHQRLGHSGSEVLCRLISFSFISDNKEKPPVLCHACQLGKHVRLPFVKFETVISSCFDIIHSDYKYEIESFQCDHGGEFDNRALHKLFADNGIRTTQIQTTPKYNFLDDSPDLRASGVVTR</sequence>
<evidence type="ECO:0000313" key="3">
    <source>
        <dbReference type="EMBL" id="GEZ53950.1"/>
    </source>
</evidence>
<proteinExistence type="predicted"/>
<keyword evidence="1" id="KW-0862">Zinc</keyword>
<dbReference type="InterPro" id="IPR000571">
    <property type="entry name" value="Znf_CCCH"/>
</dbReference>
<keyword evidence="1" id="KW-0479">Metal-binding</keyword>
<gene>
    <name evidence="3" type="ORF">Tci_525923</name>
</gene>
<dbReference type="Pfam" id="PF13976">
    <property type="entry name" value="gag_pre-integrs"/>
    <property type="match status" value="1"/>
</dbReference>
<feature type="zinc finger region" description="C3H1-type" evidence="1">
    <location>
        <begin position="222"/>
        <end position="248"/>
    </location>
</feature>
<dbReference type="PANTHER" id="PTHR47481">
    <property type="match status" value="1"/>
</dbReference>
<dbReference type="SMART" id="SM00356">
    <property type="entry name" value="ZnF_C3H1"/>
    <property type="match status" value="1"/>
</dbReference>
<accession>A0A699IED9</accession>
<organism evidence="3">
    <name type="scientific">Tanacetum cinerariifolium</name>
    <name type="common">Dalmatian daisy</name>
    <name type="synonym">Chrysanthemum cinerariifolium</name>
    <dbReference type="NCBI Taxonomy" id="118510"/>
    <lineage>
        <taxon>Eukaryota</taxon>
        <taxon>Viridiplantae</taxon>
        <taxon>Streptophyta</taxon>
        <taxon>Embryophyta</taxon>
        <taxon>Tracheophyta</taxon>
        <taxon>Spermatophyta</taxon>
        <taxon>Magnoliopsida</taxon>
        <taxon>eudicotyledons</taxon>
        <taxon>Gunneridae</taxon>
        <taxon>Pentapetalae</taxon>
        <taxon>asterids</taxon>
        <taxon>campanulids</taxon>
        <taxon>Asterales</taxon>
        <taxon>Asteraceae</taxon>
        <taxon>Asteroideae</taxon>
        <taxon>Anthemideae</taxon>
        <taxon>Anthemidinae</taxon>
        <taxon>Tanacetum</taxon>
    </lineage>
</organism>
<evidence type="ECO:0000256" key="1">
    <source>
        <dbReference type="PROSITE-ProRule" id="PRU00723"/>
    </source>
</evidence>